<comment type="caution">
    <text evidence="3">The sequence shown here is derived from an EMBL/GenBank/DDBJ whole genome shotgun (WGS) entry which is preliminary data.</text>
</comment>
<dbReference type="PANTHER" id="PTHR40640">
    <property type="entry name" value="ANCHORED GLYCOPROTEIN, PUTATIVE (AFU_ORTHOLOGUE AFUA_8G04860)-RELATED"/>
    <property type="match status" value="1"/>
</dbReference>
<organism evidence="3 4">
    <name type="scientific">Penicillium polonicum</name>
    <dbReference type="NCBI Taxonomy" id="60169"/>
    <lineage>
        <taxon>Eukaryota</taxon>
        <taxon>Fungi</taxon>
        <taxon>Dikarya</taxon>
        <taxon>Ascomycota</taxon>
        <taxon>Pezizomycotina</taxon>
        <taxon>Eurotiomycetes</taxon>
        <taxon>Eurotiomycetidae</taxon>
        <taxon>Eurotiales</taxon>
        <taxon>Aspergillaceae</taxon>
        <taxon>Penicillium</taxon>
    </lineage>
</organism>
<gene>
    <name evidence="3" type="ORF">PENPOL_c003G06758</name>
</gene>
<accession>A0A1V6NU06</accession>
<dbReference type="PANTHER" id="PTHR40640:SF1">
    <property type="entry name" value="ANCHORED GLYCOPROTEIN, PUTATIVE (AFU_ORTHOLOGUE AFUA_8G04860)-RELATED"/>
    <property type="match status" value="1"/>
</dbReference>
<reference evidence="4" key="1">
    <citation type="journal article" date="2017" name="Nat. Microbiol.">
        <title>Global analysis of biosynthetic gene clusters reveals vast potential of secondary metabolite production in Penicillium species.</title>
        <authorList>
            <person name="Nielsen J.C."/>
            <person name="Grijseels S."/>
            <person name="Prigent S."/>
            <person name="Ji B."/>
            <person name="Dainat J."/>
            <person name="Nielsen K.F."/>
            <person name="Frisvad J.C."/>
            <person name="Workman M."/>
            <person name="Nielsen J."/>
        </authorList>
    </citation>
    <scope>NUCLEOTIDE SEQUENCE [LARGE SCALE GENOMIC DNA]</scope>
    <source>
        <strain evidence="4">IBT 4502</strain>
    </source>
</reference>
<feature type="chain" id="PRO_5010711408" description="Ig-like domain-containing protein" evidence="2">
    <location>
        <begin position="18"/>
        <end position="249"/>
    </location>
</feature>
<dbReference type="OrthoDB" id="4991875at2759"/>
<keyword evidence="2" id="KW-0732">Signal</keyword>
<feature type="compositionally biased region" description="Low complexity" evidence="1">
    <location>
        <begin position="179"/>
        <end position="220"/>
    </location>
</feature>
<evidence type="ECO:0000256" key="2">
    <source>
        <dbReference type="SAM" id="SignalP"/>
    </source>
</evidence>
<dbReference type="AlphaFoldDB" id="A0A1V6NU06"/>
<name>A0A1V6NU06_PENPO</name>
<evidence type="ECO:0000313" key="4">
    <source>
        <dbReference type="Proteomes" id="UP000191408"/>
    </source>
</evidence>
<sequence>MRSSWFLLSALASLTAAADPSTTTISYFAIDNDSGGADLGAYSSTAGRVVGIDKYATTYEIACLPGASKCALQHPATLIQGDATYSVSLEAMLVTSGTTAHATAVESCSFTRVSESAVCSWSLAYTGIVGSTTVSDSASSTQSIPSSLITYKPLTITNGVYALTADATASTSPVKITPTASTSTASTSTASTSTASTSSASTSSASTSSASTSSASTSSASTGGVAAAAKPLITAAPLGAAVVAFAAML</sequence>
<feature type="region of interest" description="Disordered" evidence="1">
    <location>
        <begin position="173"/>
        <end position="220"/>
    </location>
</feature>
<evidence type="ECO:0000313" key="3">
    <source>
        <dbReference type="EMBL" id="OQD68208.1"/>
    </source>
</evidence>
<feature type="signal peptide" evidence="2">
    <location>
        <begin position="1"/>
        <end position="17"/>
    </location>
</feature>
<proteinExistence type="predicted"/>
<dbReference type="STRING" id="60169.A0A1V6NU06"/>
<protein>
    <recommendedName>
        <fullName evidence="5">Ig-like domain-containing protein</fullName>
    </recommendedName>
</protein>
<dbReference type="Proteomes" id="UP000191408">
    <property type="component" value="Unassembled WGS sequence"/>
</dbReference>
<dbReference type="EMBL" id="MDYM01000003">
    <property type="protein sequence ID" value="OQD68208.1"/>
    <property type="molecule type" value="Genomic_DNA"/>
</dbReference>
<evidence type="ECO:0000256" key="1">
    <source>
        <dbReference type="SAM" id="MobiDB-lite"/>
    </source>
</evidence>
<keyword evidence="4" id="KW-1185">Reference proteome</keyword>
<evidence type="ECO:0008006" key="5">
    <source>
        <dbReference type="Google" id="ProtNLM"/>
    </source>
</evidence>